<reference evidence="1 2" key="1">
    <citation type="journal article" date="2019" name="Anaerobe">
        <title>Brachyspira catarrhinii sp. nov., an anaerobic intestinal spirochaete isolated from vervet monkeys may have been misidentified as Brachyspira aalborgi in previous studies.</title>
        <authorList>
            <person name="Phillips N.D."/>
            <person name="La T."/>
            <person name="Hampson D.J."/>
        </authorList>
    </citation>
    <scope>NUCLEOTIDE SEQUENCE [LARGE SCALE GENOMIC DNA]</scope>
    <source>
        <strain evidence="1 2">Z12</strain>
    </source>
</reference>
<evidence type="ECO:0000313" key="2">
    <source>
        <dbReference type="Proteomes" id="UP000310168"/>
    </source>
</evidence>
<name>A0ABY2TNT6_9SPIR</name>
<gene>
    <name evidence="1" type="ORF">EZH24_09900</name>
</gene>
<dbReference type="EMBL" id="SJDU01000316">
    <property type="protein sequence ID" value="TKZ31405.1"/>
    <property type="molecule type" value="Genomic_DNA"/>
</dbReference>
<proteinExistence type="predicted"/>
<organism evidence="1 2">
    <name type="scientific">Brachyspira catarrhinii</name>
    <dbReference type="NCBI Taxonomy" id="2528966"/>
    <lineage>
        <taxon>Bacteria</taxon>
        <taxon>Pseudomonadati</taxon>
        <taxon>Spirochaetota</taxon>
        <taxon>Spirochaetia</taxon>
        <taxon>Brachyspirales</taxon>
        <taxon>Brachyspiraceae</taxon>
        <taxon>Brachyspira</taxon>
    </lineage>
</organism>
<sequence length="126" mass="14741">MPIKLTYHFLRDEIYRLPPAPYIAFEKTGNYIKINNNIYAENAYKTYNSYEFKVNKRGGESGKITFNTPVNYFNINDRVEYYLKGKKRFAGYIESIDNAGLNITVIPVWGRLTYQYIQGDLILEAT</sequence>
<evidence type="ECO:0000313" key="1">
    <source>
        <dbReference type="EMBL" id="TKZ31405.1"/>
    </source>
</evidence>
<keyword evidence="2" id="KW-1185">Reference proteome</keyword>
<comment type="caution">
    <text evidence="1">The sequence shown here is derived from an EMBL/GenBank/DDBJ whole genome shotgun (WGS) entry which is preliminary data.</text>
</comment>
<protein>
    <recommendedName>
        <fullName evidence="3">DNA-binding protein</fullName>
    </recommendedName>
</protein>
<accession>A0ABY2TNT6</accession>
<evidence type="ECO:0008006" key="3">
    <source>
        <dbReference type="Google" id="ProtNLM"/>
    </source>
</evidence>
<feature type="non-terminal residue" evidence="1">
    <location>
        <position position="126"/>
    </location>
</feature>
<dbReference type="Proteomes" id="UP000310168">
    <property type="component" value="Unassembled WGS sequence"/>
</dbReference>